<organism evidence="1 2">
    <name type="scientific">Pandoraea pnomenusa</name>
    <dbReference type="NCBI Taxonomy" id="93220"/>
    <lineage>
        <taxon>Bacteria</taxon>
        <taxon>Pseudomonadati</taxon>
        <taxon>Pseudomonadota</taxon>
        <taxon>Betaproteobacteria</taxon>
        <taxon>Burkholderiales</taxon>
        <taxon>Burkholderiaceae</taxon>
        <taxon>Pandoraea</taxon>
    </lineage>
</organism>
<accession>A0ABY6WHM3</accession>
<gene>
    <name evidence="1" type="ORF">PPN31119_01642</name>
</gene>
<dbReference type="EMBL" id="CABPSO010000003">
    <property type="protein sequence ID" value="VVE64644.1"/>
    <property type="molecule type" value="Genomic_DNA"/>
</dbReference>
<sequence>MGCVLRQRNFVQQTAEVLEPGGKRETALGHFIGDRQQVGTRFVLEGIEQAHEHTLVDGAEHAAYRCLGQRPRRIGDGLIGERERVAHAAPRRLGEQAQRLWLALDALFAQDIREVRHDMPGRHLLQVELQATREHGDRNLLRIGRRQDELDVCGRLLERLEHRVERVPREHVHFVDHVDLEAGIRGRVDGLLEQRRHFIDAPVRRRIHFDVIDETALVDRAARLAHTTRLGRDPRLAVERLGQNTRERRLADAARARKQIGVMQTLLLERVRQRTHDMLLAHQGREAFGAPFAREYLIGHAKL</sequence>
<keyword evidence="2" id="KW-1185">Reference proteome</keyword>
<evidence type="ECO:0000313" key="1">
    <source>
        <dbReference type="EMBL" id="VVE64644.1"/>
    </source>
</evidence>
<proteinExistence type="predicted"/>
<protein>
    <submittedName>
        <fullName evidence="1">Uncharacterized protein</fullName>
    </submittedName>
</protein>
<evidence type="ECO:0000313" key="2">
    <source>
        <dbReference type="Proteomes" id="UP000361468"/>
    </source>
</evidence>
<reference evidence="1 2" key="1">
    <citation type="submission" date="2019-08" db="EMBL/GenBank/DDBJ databases">
        <authorList>
            <person name="Peeters C."/>
        </authorList>
    </citation>
    <scope>NUCLEOTIDE SEQUENCE [LARGE SCALE GENOMIC DNA]</scope>
    <source>
        <strain evidence="1 2">LMG 31119</strain>
    </source>
</reference>
<dbReference type="Proteomes" id="UP000361468">
    <property type="component" value="Unassembled WGS sequence"/>
</dbReference>
<comment type="caution">
    <text evidence="1">The sequence shown here is derived from an EMBL/GenBank/DDBJ whole genome shotgun (WGS) entry which is preliminary data.</text>
</comment>
<name>A0ABY6WHM3_9BURK</name>